<organism evidence="3">
    <name type="scientific">Arion vulgaris</name>
    <dbReference type="NCBI Taxonomy" id="1028688"/>
    <lineage>
        <taxon>Eukaryota</taxon>
        <taxon>Metazoa</taxon>
        <taxon>Spiralia</taxon>
        <taxon>Lophotrochozoa</taxon>
        <taxon>Mollusca</taxon>
        <taxon>Gastropoda</taxon>
        <taxon>Heterobranchia</taxon>
        <taxon>Euthyneura</taxon>
        <taxon>Panpulmonata</taxon>
        <taxon>Eupulmonata</taxon>
        <taxon>Stylommatophora</taxon>
        <taxon>Helicina</taxon>
        <taxon>Arionoidea</taxon>
        <taxon>Arionidae</taxon>
        <taxon>Arion</taxon>
    </lineage>
</organism>
<gene>
    <name evidence="3" type="primary">ORF47495</name>
</gene>
<evidence type="ECO:0000313" key="3">
    <source>
        <dbReference type="EMBL" id="CEK63197.1"/>
    </source>
</evidence>
<dbReference type="InterPro" id="IPR005302">
    <property type="entry name" value="MoCF_Sase_C"/>
</dbReference>
<dbReference type="GO" id="GO:0003824">
    <property type="term" value="F:catalytic activity"/>
    <property type="evidence" value="ECO:0007669"/>
    <property type="project" value="InterPro"/>
</dbReference>
<dbReference type="InterPro" id="IPR005303">
    <property type="entry name" value="MOCOS_middle"/>
</dbReference>
<proteinExistence type="predicted"/>
<dbReference type="PANTHER" id="PTHR14237">
    <property type="entry name" value="MOLYBDOPTERIN COFACTOR SULFURASE MOSC"/>
    <property type="match status" value="1"/>
</dbReference>
<dbReference type="GO" id="GO:0030151">
    <property type="term" value="F:molybdenum ion binding"/>
    <property type="evidence" value="ECO:0007669"/>
    <property type="project" value="InterPro"/>
</dbReference>
<dbReference type="InterPro" id="IPR011037">
    <property type="entry name" value="Pyrv_Knase-like_insert_dom_sf"/>
</dbReference>
<keyword evidence="1" id="KW-0472">Membrane</keyword>
<keyword evidence="1" id="KW-1133">Transmembrane helix</keyword>
<dbReference type="SUPFAM" id="SSF141673">
    <property type="entry name" value="MOSC N-terminal domain-like"/>
    <property type="match status" value="1"/>
</dbReference>
<dbReference type="EMBL" id="HACG01016332">
    <property type="protein sequence ID" value="CEK63197.1"/>
    <property type="molecule type" value="Transcribed_RNA"/>
</dbReference>
<dbReference type="Pfam" id="PF03473">
    <property type="entry name" value="MOSC"/>
    <property type="match status" value="1"/>
</dbReference>
<evidence type="ECO:0000256" key="1">
    <source>
        <dbReference type="SAM" id="Phobius"/>
    </source>
</evidence>
<dbReference type="AlphaFoldDB" id="A0A0B6Z492"/>
<feature type="domain" description="MOSC" evidence="2">
    <location>
        <begin position="174"/>
        <end position="322"/>
    </location>
</feature>
<protein>
    <recommendedName>
        <fullName evidence="2">MOSC domain-containing protein</fullName>
    </recommendedName>
</protein>
<dbReference type="PANTHER" id="PTHR14237:SF19">
    <property type="entry name" value="MITOCHONDRIAL AMIDOXIME REDUCING COMPONENT 1"/>
    <property type="match status" value="1"/>
</dbReference>
<feature type="transmembrane region" description="Helical" evidence="1">
    <location>
        <begin position="12"/>
        <end position="30"/>
    </location>
</feature>
<sequence>MVEWSSLLVSKVTISAVAITAAIVAAVVLLSKRKLQKKFELVGQVSALNCYPIKSCGGITNNVGFCTVSGIRMSNAIDRHFVIVRPNGDFVTQRQIPLLAGVKISTDSHDLVLNANDMPEIRVPLQPKLDRKKVVPCRVWKRQLEAQDCGQEVASWISEYVKEDLKLLVLVPGLELRQSPTTNAISKDQVAFPDESPYHLATEESLTDLQSRIAKSPDGLITMNNFRPNIVIKGTSKPWDEDTWLYLKIGKNLRMRVLAPCDRCLLTTVNPEKYARRGDDEPLKTLRGFRMFPELSKSPMFGIFAGVDVENTVRVGDPVYALRK</sequence>
<dbReference type="SUPFAM" id="SSF50800">
    <property type="entry name" value="PK beta-barrel domain-like"/>
    <property type="match status" value="1"/>
</dbReference>
<dbReference type="Pfam" id="PF03476">
    <property type="entry name" value="MOSC_N"/>
    <property type="match status" value="1"/>
</dbReference>
<keyword evidence="1" id="KW-0812">Transmembrane</keyword>
<accession>A0A0B6Z492</accession>
<name>A0A0B6Z492_9EUPU</name>
<dbReference type="PROSITE" id="PS51340">
    <property type="entry name" value="MOSC"/>
    <property type="match status" value="1"/>
</dbReference>
<evidence type="ECO:0000259" key="2">
    <source>
        <dbReference type="PROSITE" id="PS51340"/>
    </source>
</evidence>
<reference evidence="3" key="1">
    <citation type="submission" date="2014-12" db="EMBL/GenBank/DDBJ databases">
        <title>Insight into the proteome of Arion vulgaris.</title>
        <authorList>
            <person name="Aradska J."/>
            <person name="Bulat T."/>
            <person name="Smidak R."/>
            <person name="Sarate P."/>
            <person name="Gangsoo J."/>
            <person name="Sialana F."/>
            <person name="Bilban M."/>
            <person name="Lubec G."/>
        </authorList>
    </citation>
    <scope>NUCLEOTIDE SEQUENCE</scope>
    <source>
        <tissue evidence="3">Skin</tissue>
    </source>
</reference>
<dbReference type="GO" id="GO:0030170">
    <property type="term" value="F:pyridoxal phosphate binding"/>
    <property type="evidence" value="ECO:0007669"/>
    <property type="project" value="InterPro"/>
</dbReference>